<name>A0A857NB97_9BACT</name>
<protein>
    <submittedName>
        <fullName evidence="1">Uncharacterized protein</fullName>
    </submittedName>
</protein>
<accession>A0A857NB97</accession>
<dbReference type="Proteomes" id="UP000463983">
    <property type="component" value="Chromosome"/>
</dbReference>
<dbReference type="AlphaFoldDB" id="A0A857NB97"/>
<evidence type="ECO:0000313" key="2">
    <source>
        <dbReference type="Proteomes" id="UP000463983"/>
    </source>
</evidence>
<sequence>MWIRLCDVRILGFDEGGSKKSKFLFGNIRGWQLWKTWIE</sequence>
<keyword evidence="2" id="KW-1185">Reference proteome</keyword>
<reference evidence="2" key="1">
    <citation type="journal article" date="2020" name="Microorganisms">
        <title>Complete Genome of a Member of a New Bacterial Lineage in the Microgenomates Group Reveals an Unusual Nucleotide Composition Disparity Between Two Strands of DNA and Limited Metabolic Potential.</title>
        <authorList>
            <person name="Kadnikov V.V."/>
            <person name="Mardanov A.V."/>
            <person name="Beletsky A.V."/>
            <person name="Karnachuk O.V."/>
            <person name="Ravin N.V."/>
        </authorList>
    </citation>
    <scope>NUCLEOTIDE SEQUENCE [LARGE SCALE GENOMIC DNA]</scope>
</reference>
<dbReference type="KEGG" id="caqa:MICH65_0221"/>
<gene>
    <name evidence="1" type="ORF">MICH65_0221</name>
</gene>
<organism evidence="1 2">
    <name type="scientific">Candidatus Chazhemtobacterium aquaticus</name>
    <dbReference type="NCBI Taxonomy" id="2715735"/>
    <lineage>
        <taxon>Bacteria</taxon>
        <taxon>Candidatus Chazhemtobacteraceae</taxon>
        <taxon>Candidatus Chazhemtobacterium</taxon>
    </lineage>
</organism>
<proteinExistence type="predicted"/>
<dbReference type="EMBL" id="CP047901">
    <property type="protein sequence ID" value="QHO63202.1"/>
    <property type="molecule type" value="Genomic_DNA"/>
</dbReference>
<evidence type="ECO:0000313" key="1">
    <source>
        <dbReference type="EMBL" id="QHO63202.1"/>
    </source>
</evidence>